<protein>
    <submittedName>
        <fullName evidence="1">Uncharacterized protein</fullName>
    </submittedName>
</protein>
<proteinExistence type="predicted"/>
<sequence>MIVKVRFGGIEPVDEREVPFERLQGKQSKGFKKGKITIA</sequence>
<name>W5T1W9_9SPIR</name>
<evidence type="ECO:0000313" key="1">
    <source>
        <dbReference type="EMBL" id="AHH11281.1"/>
    </source>
</evidence>
<dbReference type="AlphaFoldDB" id="W5T1W9"/>
<keyword evidence="1" id="KW-0614">Plasmid</keyword>
<geneLocation type="plasmid" evidence="1">
    <name>unnamed</name>
</geneLocation>
<dbReference type="HOGENOM" id="CLU_3305693_0_0_12"/>
<accession>W5T1W9</accession>
<dbReference type="EMBL" id="CP005749">
    <property type="protein sequence ID" value="AHH11281.1"/>
    <property type="molecule type" value="Genomic_DNA"/>
</dbReference>
<organism evidence="1">
    <name type="scientific">Borrelia coriaceae ATCC 43381</name>
    <dbReference type="NCBI Taxonomy" id="1408429"/>
    <lineage>
        <taxon>Bacteria</taxon>
        <taxon>Pseudomonadati</taxon>
        <taxon>Spirochaetota</taxon>
        <taxon>Spirochaetia</taxon>
        <taxon>Spirochaetales</taxon>
        <taxon>Borreliaceae</taxon>
        <taxon>Borrelia</taxon>
    </lineage>
</organism>
<gene>
    <name evidence="1" type="ORF">BCO_0900073</name>
</gene>
<reference evidence="1" key="1">
    <citation type="submission" date="2013-04" db="EMBL/GenBank/DDBJ databases">
        <title>Comparative Genomics of Relapsing Fever Spirochetes.</title>
        <authorList>
            <person name="Schwan T.G."/>
            <person name="Raffel S.J."/>
            <person name="Porcella S.F."/>
            <person name="Martens C.A."/>
            <person name="Bruno D.P."/>
            <person name="Ricklefs S.M."/>
            <person name="Barbian K.B."/>
        </authorList>
    </citation>
    <scope>NUCLEOTIDE SEQUENCE</scope>
    <source>
        <strain evidence="1">Co53</strain>
        <plasmid evidence="1">unnamed</plasmid>
    </source>
</reference>